<dbReference type="AlphaFoldDB" id="A0A0E9RMH6"/>
<protein>
    <submittedName>
        <fullName evidence="1">Uncharacterized protein</fullName>
    </submittedName>
</protein>
<reference evidence="1" key="2">
    <citation type="journal article" date="2015" name="Fish Shellfish Immunol.">
        <title>Early steps in the European eel (Anguilla anguilla)-Vibrio vulnificus interaction in the gills: Role of the RtxA13 toxin.</title>
        <authorList>
            <person name="Callol A."/>
            <person name="Pajuelo D."/>
            <person name="Ebbesson L."/>
            <person name="Teles M."/>
            <person name="MacKenzie S."/>
            <person name="Amaro C."/>
        </authorList>
    </citation>
    <scope>NUCLEOTIDE SEQUENCE</scope>
</reference>
<proteinExistence type="predicted"/>
<evidence type="ECO:0000313" key="1">
    <source>
        <dbReference type="EMBL" id="JAH29563.1"/>
    </source>
</evidence>
<reference evidence="1" key="1">
    <citation type="submission" date="2014-11" db="EMBL/GenBank/DDBJ databases">
        <authorList>
            <person name="Amaro Gonzalez C."/>
        </authorList>
    </citation>
    <scope>NUCLEOTIDE SEQUENCE</scope>
</reference>
<sequence>MFRTGFEGVVFPLPPKYNLSPEPVSLIIHINMFFFLPRDKCACSYSVASLSSRKQSHILKVTC</sequence>
<accession>A0A0E9RMH6</accession>
<organism evidence="1">
    <name type="scientific">Anguilla anguilla</name>
    <name type="common">European freshwater eel</name>
    <name type="synonym">Muraena anguilla</name>
    <dbReference type="NCBI Taxonomy" id="7936"/>
    <lineage>
        <taxon>Eukaryota</taxon>
        <taxon>Metazoa</taxon>
        <taxon>Chordata</taxon>
        <taxon>Craniata</taxon>
        <taxon>Vertebrata</taxon>
        <taxon>Euteleostomi</taxon>
        <taxon>Actinopterygii</taxon>
        <taxon>Neopterygii</taxon>
        <taxon>Teleostei</taxon>
        <taxon>Anguilliformes</taxon>
        <taxon>Anguillidae</taxon>
        <taxon>Anguilla</taxon>
    </lineage>
</organism>
<name>A0A0E9RMH6_ANGAN</name>
<dbReference type="EMBL" id="GBXM01079014">
    <property type="protein sequence ID" value="JAH29563.1"/>
    <property type="molecule type" value="Transcribed_RNA"/>
</dbReference>